<dbReference type="EMBL" id="FO704551">
    <property type="protein sequence ID" value="CDG22156.1"/>
    <property type="molecule type" value="Genomic_DNA"/>
</dbReference>
<dbReference type="Proteomes" id="UP000032735">
    <property type="component" value="Chromosome"/>
</dbReference>
<gene>
    <name evidence="1" type="ORF">XPG1_2504</name>
</gene>
<dbReference type="AlphaFoldDB" id="A0A068R5G5"/>
<evidence type="ECO:0000313" key="1">
    <source>
        <dbReference type="EMBL" id="CDG22156.1"/>
    </source>
</evidence>
<dbReference type="STRING" id="1354304.XPG1_2504"/>
<proteinExistence type="predicted"/>
<dbReference type="KEGG" id="xpo:XPG1_2504"/>
<name>A0A068R5G5_9GAMM</name>
<keyword evidence="2" id="KW-1185">Reference proteome</keyword>
<evidence type="ECO:0000313" key="2">
    <source>
        <dbReference type="Proteomes" id="UP000032735"/>
    </source>
</evidence>
<organism evidence="1 2">
    <name type="scientific">Xenorhabdus poinarii G6</name>
    <dbReference type="NCBI Taxonomy" id="1354304"/>
    <lineage>
        <taxon>Bacteria</taxon>
        <taxon>Pseudomonadati</taxon>
        <taxon>Pseudomonadota</taxon>
        <taxon>Gammaproteobacteria</taxon>
        <taxon>Enterobacterales</taxon>
        <taxon>Morganellaceae</taxon>
        <taxon>Xenorhabdus</taxon>
    </lineage>
</organism>
<accession>A0A068R5G5</accession>
<protein>
    <submittedName>
        <fullName evidence="1">Uncharacterized protein</fullName>
    </submittedName>
</protein>
<dbReference type="HOGENOM" id="CLU_2095950_0_0_6"/>
<sequence>MSGSYSTFCWCHSVDLDRAVWSCMAWRGLHRSGGESRGGSRGDGAGHDWDYGVCRLILDANDDFPSGGEFQLDRGVGYGRYFDAGCFTLFLQRSGEEDSVVKIDERKSGNLRSLLI</sequence>
<reference evidence="1 2" key="1">
    <citation type="submission" date="2013-07" db="EMBL/GenBank/DDBJ databases">
        <authorList>
            <person name="Genoscope - CEA"/>
        </authorList>
    </citation>
    <scope>NUCLEOTIDE SEQUENCE [LARGE SCALE GENOMIC DNA]</scope>
    <source>
        <strain evidence="1 2">G6</strain>
    </source>
</reference>